<evidence type="ECO:0000256" key="6">
    <source>
        <dbReference type="ARBA" id="ARBA00012487"/>
    </source>
</evidence>
<comment type="similarity">
    <text evidence="5 16 17">Belongs to the CDS family.</text>
</comment>
<dbReference type="Proteomes" id="UP000023152">
    <property type="component" value="Unassembled WGS sequence"/>
</dbReference>
<name>X6MPZ5_RETFI</name>
<comment type="caution">
    <text evidence="19">The sequence shown here is derived from an EMBL/GenBank/DDBJ whole genome shotgun (WGS) entry which is preliminary data.</text>
</comment>
<evidence type="ECO:0000256" key="9">
    <source>
        <dbReference type="ARBA" id="ARBA00022692"/>
    </source>
</evidence>
<dbReference type="Pfam" id="PF01148">
    <property type="entry name" value="CTP_transf_1"/>
    <property type="match status" value="1"/>
</dbReference>
<feature type="transmembrane region" description="Helical" evidence="16">
    <location>
        <begin position="244"/>
        <end position="264"/>
    </location>
</feature>
<feature type="transmembrane region" description="Helical" evidence="16">
    <location>
        <begin position="360"/>
        <end position="382"/>
    </location>
</feature>
<evidence type="ECO:0000256" key="15">
    <source>
        <dbReference type="ARBA" id="ARBA00023264"/>
    </source>
</evidence>
<feature type="compositionally biased region" description="Acidic residues" evidence="18">
    <location>
        <begin position="57"/>
        <end position="67"/>
    </location>
</feature>
<reference evidence="19 20" key="1">
    <citation type="journal article" date="2013" name="Curr. Biol.">
        <title>The Genome of the Foraminiferan Reticulomyxa filosa.</title>
        <authorList>
            <person name="Glockner G."/>
            <person name="Hulsmann N."/>
            <person name="Schleicher M."/>
            <person name="Noegel A.A."/>
            <person name="Eichinger L."/>
            <person name="Gallinger C."/>
            <person name="Pawlowski J."/>
            <person name="Sierra R."/>
            <person name="Euteneuer U."/>
            <person name="Pillet L."/>
            <person name="Moustafa A."/>
            <person name="Platzer M."/>
            <person name="Groth M."/>
            <person name="Szafranski K."/>
            <person name="Schliwa M."/>
        </authorList>
    </citation>
    <scope>NUCLEOTIDE SEQUENCE [LARGE SCALE GENOMIC DNA]</scope>
</reference>
<dbReference type="OMA" id="FVIESTM"/>
<evidence type="ECO:0000256" key="2">
    <source>
        <dbReference type="ARBA" id="ARBA00004141"/>
    </source>
</evidence>
<evidence type="ECO:0000313" key="20">
    <source>
        <dbReference type="Proteomes" id="UP000023152"/>
    </source>
</evidence>
<dbReference type="PROSITE" id="PS01315">
    <property type="entry name" value="CDS"/>
    <property type="match status" value="1"/>
</dbReference>
<sequence>MLYPTLHKSPSFLLSKGTLVKLTKFSPKKKTTVIMDSKLRRRKMSTKGNADDKLDDASGEDSIDEESDREKETEATQPKSKSFDWKRFVVRFISTWAMIFSFIGIIYLGHTCTAILIGVLQVFAFREIACLGAKPRIDIKLPNFYLLHWLILIGCLFYLYGQWLLTALAEEDSMQSIAPFIRFLLRSHTFVCFCLLCIGVVMFVIALKPGFYRYQFKQLAWCLVTAFAIIALSSLTLWNLSDGMIWFLLPGFLIITNDIFAYMVGATIGQTRLIELSPNKTWEGAVGGGICTIIMSAFLARSFIQHEFFFCPKHGLSWDIPHCRPDPVFVPVDYTLPPHIANVLVHLNLESWQTWKLAPIQIHAVFFAMFASIIAPFGGFFASGFKRAFKIKDFGDSIPGHGGITDRMDCQILMSAFVYYYRKAFVHPHSRSVDQILQEILILNGDDQKKVFDYLASLLSS</sequence>
<keyword evidence="20" id="KW-1185">Reference proteome</keyword>
<organism evidence="19 20">
    <name type="scientific">Reticulomyxa filosa</name>
    <dbReference type="NCBI Taxonomy" id="46433"/>
    <lineage>
        <taxon>Eukaryota</taxon>
        <taxon>Sar</taxon>
        <taxon>Rhizaria</taxon>
        <taxon>Retaria</taxon>
        <taxon>Foraminifera</taxon>
        <taxon>Monothalamids</taxon>
        <taxon>Reticulomyxidae</taxon>
        <taxon>Reticulomyxa</taxon>
    </lineage>
</organism>
<evidence type="ECO:0000256" key="17">
    <source>
        <dbReference type="RuleBase" id="RU003938"/>
    </source>
</evidence>
<evidence type="ECO:0000313" key="19">
    <source>
        <dbReference type="EMBL" id="ETO15502.1"/>
    </source>
</evidence>
<dbReference type="UniPathway" id="UPA00557">
    <property type="reaction ID" value="UER00614"/>
</dbReference>
<keyword evidence="9 16" id="KW-0812">Transmembrane</keyword>
<feature type="transmembrane region" description="Helical" evidence="16">
    <location>
        <begin position="145"/>
        <end position="165"/>
    </location>
</feature>
<evidence type="ECO:0000256" key="13">
    <source>
        <dbReference type="ARBA" id="ARBA00023136"/>
    </source>
</evidence>
<keyword evidence="12 16" id="KW-0443">Lipid metabolism</keyword>
<accession>X6MPZ5</accession>
<evidence type="ECO:0000256" key="1">
    <source>
        <dbReference type="ARBA" id="ARBA00001698"/>
    </source>
</evidence>
<evidence type="ECO:0000256" key="14">
    <source>
        <dbReference type="ARBA" id="ARBA00023209"/>
    </source>
</evidence>
<keyword evidence="14 16" id="KW-0594">Phospholipid biosynthesis</keyword>
<dbReference type="EC" id="2.7.7.41" evidence="6 16"/>
<evidence type="ECO:0000256" key="16">
    <source>
        <dbReference type="PIRNR" id="PIRNR018269"/>
    </source>
</evidence>
<evidence type="ECO:0000256" key="4">
    <source>
        <dbReference type="ARBA" id="ARBA00005189"/>
    </source>
</evidence>
<evidence type="ECO:0000256" key="8">
    <source>
        <dbReference type="ARBA" id="ARBA00022679"/>
    </source>
</evidence>
<keyword evidence="8 16" id="KW-0808">Transferase</keyword>
<dbReference type="InterPro" id="IPR000374">
    <property type="entry name" value="PC_trans"/>
</dbReference>
<feature type="region of interest" description="Disordered" evidence="18">
    <location>
        <begin position="43"/>
        <end position="77"/>
    </location>
</feature>
<evidence type="ECO:0000256" key="3">
    <source>
        <dbReference type="ARBA" id="ARBA00005119"/>
    </source>
</evidence>
<gene>
    <name evidence="19" type="ORF">RFI_21862</name>
</gene>
<keyword evidence="13 16" id="KW-0472">Membrane</keyword>
<evidence type="ECO:0000256" key="18">
    <source>
        <dbReference type="SAM" id="MobiDB-lite"/>
    </source>
</evidence>
<dbReference type="InterPro" id="IPR016720">
    <property type="entry name" value="PC_Trfase_euk"/>
</dbReference>
<dbReference type="PANTHER" id="PTHR13773">
    <property type="entry name" value="PHOSPHATIDATE CYTIDYLYLTRANSFERASE"/>
    <property type="match status" value="1"/>
</dbReference>
<comment type="pathway">
    <text evidence="4">Lipid metabolism.</text>
</comment>
<protein>
    <recommendedName>
        <fullName evidence="6 16">Phosphatidate cytidylyltransferase</fullName>
        <ecNumber evidence="6 16">2.7.7.41</ecNumber>
    </recommendedName>
</protein>
<evidence type="ECO:0000256" key="5">
    <source>
        <dbReference type="ARBA" id="ARBA00010185"/>
    </source>
</evidence>
<dbReference type="PIRSF" id="PIRSF018269">
    <property type="entry name" value="PC_trans_euk"/>
    <property type="match status" value="1"/>
</dbReference>
<dbReference type="GO" id="GO:0016024">
    <property type="term" value="P:CDP-diacylglycerol biosynthetic process"/>
    <property type="evidence" value="ECO:0007669"/>
    <property type="project" value="UniProtKB-UniRule"/>
</dbReference>
<proteinExistence type="inferred from homology"/>
<feature type="transmembrane region" description="Helical" evidence="16">
    <location>
        <begin position="219"/>
        <end position="238"/>
    </location>
</feature>
<dbReference type="GO" id="GO:0005789">
    <property type="term" value="C:endoplasmic reticulum membrane"/>
    <property type="evidence" value="ECO:0007669"/>
    <property type="project" value="TreeGrafter"/>
</dbReference>
<keyword evidence="11 16" id="KW-1133">Transmembrane helix</keyword>
<keyword evidence="7 16" id="KW-0444">Lipid biosynthesis</keyword>
<dbReference type="AlphaFoldDB" id="X6MPZ5"/>
<keyword evidence="10 16" id="KW-0548">Nucleotidyltransferase</keyword>
<feature type="transmembrane region" description="Helical" evidence="16">
    <location>
        <begin position="185"/>
        <end position="207"/>
    </location>
</feature>
<comment type="subcellular location">
    <subcellularLocation>
        <location evidence="2">Membrane</location>
        <topology evidence="2">Multi-pass membrane protein</topology>
    </subcellularLocation>
</comment>
<dbReference type="EMBL" id="ASPP01019065">
    <property type="protein sequence ID" value="ETO15502.1"/>
    <property type="molecule type" value="Genomic_DNA"/>
</dbReference>
<comment type="pathway">
    <text evidence="3 16 17">Phospholipid metabolism; CDP-diacylglycerol biosynthesis; CDP-diacylglycerol from sn-glycerol 3-phosphate: step 3/3.</text>
</comment>
<evidence type="ECO:0000256" key="11">
    <source>
        <dbReference type="ARBA" id="ARBA00022989"/>
    </source>
</evidence>
<keyword evidence="15 16" id="KW-1208">Phospholipid metabolism</keyword>
<dbReference type="GO" id="GO:0004605">
    <property type="term" value="F:phosphatidate cytidylyltransferase activity"/>
    <property type="evidence" value="ECO:0007669"/>
    <property type="project" value="UniProtKB-UniRule"/>
</dbReference>
<comment type="catalytic activity">
    <reaction evidence="1 16 17">
        <text>a 1,2-diacyl-sn-glycero-3-phosphate + CTP + H(+) = a CDP-1,2-diacyl-sn-glycerol + diphosphate</text>
        <dbReference type="Rhea" id="RHEA:16229"/>
        <dbReference type="ChEBI" id="CHEBI:15378"/>
        <dbReference type="ChEBI" id="CHEBI:33019"/>
        <dbReference type="ChEBI" id="CHEBI:37563"/>
        <dbReference type="ChEBI" id="CHEBI:58332"/>
        <dbReference type="ChEBI" id="CHEBI:58608"/>
        <dbReference type="EC" id="2.7.7.41"/>
    </reaction>
</comment>
<dbReference type="OrthoDB" id="10260889at2759"/>
<dbReference type="PANTHER" id="PTHR13773:SF8">
    <property type="entry name" value="PHOSPHATIDATE CYTIDYLYLTRANSFERASE, PHOTORECEPTOR-SPECIFIC"/>
    <property type="match status" value="1"/>
</dbReference>
<evidence type="ECO:0000256" key="12">
    <source>
        <dbReference type="ARBA" id="ARBA00023098"/>
    </source>
</evidence>
<feature type="transmembrane region" description="Helical" evidence="16">
    <location>
        <begin position="285"/>
        <end position="304"/>
    </location>
</feature>
<evidence type="ECO:0000256" key="10">
    <source>
        <dbReference type="ARBA" id="ARBA00022695"/>
    </source>
</evidence>
<evidence type="ECO:0000256" key="7">
    <source>
        <dbReference type="ARBA" id="ARBA00022516"/>
    </source>
</evidence>